<gene>
    <name evidence="2" type="ORF">CPOL0286_LOCUS14916</name>
</gene>
<proteinExistence type="predicted"/>
<protein>
    <submittedName>
        <fullName evidence="2">Uncharacterized protein</fullName>
    </submittedName>
</protein>
<accession>A0A7S4J5H9</accession>
<dbReference type="EMBL" id="HBKO01032734">
    <property type="protein sequence ID" value="CAE2252054.1"/>
    <property type="molecule type" value="Transcribed_RNA"/>
</dbReference>
<dbReference type="AlphaFoldDB" id="A0A7S4J5H9"/>
<evidence type="ECO:0000313" key="2">
    <source>
        <dbReference type="EMBL" id="CAE2252054.1"/>
    </source>
</evidence>
<reference evidence="2" key="1">
    <citation type="submission" date="2021-01" db="EMBL/GenBank/DDBJ databases">
        <authorList>
            <person name="Corre E."/>
            <person name="Pelletier E."/>
            <person name="Niang G."/>
            <person name="Scheremetjew M."/>
            <person name="Finn R."/>
            <person name="Kale V."/>
            <person name="Holt S."/>
            <person name="Cochrane G."/>
            <person name="Meng A."/>
            <person name="Brown T."/>
            <person name="Cohen L."/>
        </authorList>
    </citation>
    <scope>NUCLEOTIDE SEQUENCE</scope>
    <source>
        <strain evidence="2">UIO037</strain>
    </source>
</reference>
<name>A0A7S4J5H9_9EUKA</name>
<feature type="region of interest" description="Disordered" evidence="1">
    <location>
        <begin position="77"/>
        <end position="98"/>
    </location>
</feature>
<evidence type="ECO:0000256" key="1">
    <source>
        <dbReference type="SAM" id="MobiDB-lite"/>
    </source>
</evidence>
<organism evidence="2">
    <name type="scientific">Prymnesium polylepis</name>
    <dbReference type="NCBI Taxonomy" id="72548"/>
    <lineage>
        <taxon>Eukaryota</taxon>
        <taxon>Haptista</taxon>
        <taxon>Haptophyta</taxon>
        <taxon>Prymnesiophyceae</taxon>
        <taxon>Prymnesiales</taxon>
        <taxon>Prymnesiaceae</taxon>
        <taxon>Prymnesium</taxon>
    </lineage>
</organism>
<sequence length="135" mass="14132">MGRIPKNGAVPASLSREHPSRRLIMRFNLNCAHLAKQNPLQLCRPRARAAGMAASWPVDALMLCSCTRTHTTARHAPATCPPPPVASSPHADGGGALLGTSASATTGCGGGTDFANHVRPLNVRSARTSRYVDAI</sequence>